<keyword evidence="2" id="KW-1185">Reference proteome</keyword>
<reference evidence="1" key="1">
    <citation type="submission" date="2021-02" db="EMBL/GenBank/DDBJ databases">
        <authorList>
            <consortium name="DOE Joint Genome Institute"/>
            <person name="Ahrendt S."/>
            <person name="Looney B.P."/>
            <person name="Miyauchi S."/>
            <person name="Morin E."/>
            <person name="Drula E."/>
            <person name="Courty P.E."/>
            <person name="Chicoki N."/>
            <person name="Fauchery L."/>
            <person name="Kohler A."/>
            <person name="Kuo A."/>
            <person name="Labutti K."/>
            <person name="Pangilinan J."/>
            <person name="Lipzen A."/>
            <person name="Riley R."/>
            <person name="Andreopoulos W."/>
            <person name="He G."/>
            <person name="Johnson J."/>
            <person name="Barry K.W."/>
            <person name="Grigoriev I.V."/>
            <person name="Nagy L."/>
            <person name="Hibbett D."/>
            <person name="Henrissat B."/>
            <person name="Matheny P.B."/>
            <person name="Labbe J."/>
            <person name="Martin F."/>
        </authorList>
    </citation>
    <scope>NUCLEOTIDE SEQUENCE</scope>
    <source>
        <strain evidence="1">FP105234-sp</strain>
    </source>
</reference>
<proteinExistence type="predicted"/>
<comment type="caution">
    <text evidence="1">The sequence shown here is derived from an EMBL/GenBank/DDBJ whole genome shotgun (WGS) entry which is preliminary data.</text>
</comment>
<sequence length="134" mass="14898">MVRAILQPSGGLDTKQVNGQQNVQRVNDLGNILTLDITAYGHFTYLCMWFTPVEGRSDTYRAEGTVIDVLDGLLLRENPVTFTSTDPQERPLPDPLLLSLHRACVRVLHLSGAMHHILDVLGAEELMMELTSTL</sequence>
<gene>
    <name evidence="1" type="ORF">FA95DRAFT_1606040</name>
</gene>
<dbReference type="Proteomes" id="UP000814033">
    <property type="component" value="Unassembled WGS sequence"/>
</dbReference>
<accession>A0ACB8RTX5</accession>
<evidence type="ECO:0000313" key="1">
    <source>
        <dbReference type="EMBL" id="KAI0047440.1"/>
    </source>
</evidence>
<reference evidence="1" key="2">
    <citation type="journal article" date="2022" name="New Phytol.">
        <title>Evolutionary transition to the ectomycorrhizal habit in the genomes of a hyperdiverse lineage of mushroom-forming fungi.</title>
        <authorList>
            <person name="Looney B."/>
            <person name="Miyauchi S."/>
            <person name="Morin E."/>
            <person name="Drula E."/>
            <person name="Courty P.E."/>
            <person name="Kohler A."/>
            <person name="Kuo A."/>
            <person name="LaButti K."/>
            <person name="Pangilinan J."/>
            <person name="Lipzen A."/>
            <person name="Riley R."/>
            <person name="Andreopoulos W."/>
            <person name="He G."/>
            <person name="Johnson J."/>
            <person name="Nolan M."/>
            <person name="Tritt A."/>
            <person name="Barry K.W."/>
            <person name="Grigoriev I.V."/>
            <person name="Nagy L.G."/>
            <person name="Hibbett D."/>
            <person name="Henrissat B."/>
            <person name="Matheny P.B."/>
            <person name="Labbe J."/>
            <person name="Martin F.M."/>
        </authorList>
    </citation>
    <scope>NUCLEOTIDE SEQUENCE</scope>
    <source>
        <strain evidence="1">FP105234-sp</strain>
    </source>
</reference>
<name>A0ACB8RTX5_9AGAM</name>
<organism evidence="1 2">
    <name type="scientific">Auriscalpium vulgare</name>
    <dbReference type="NCBI Taxonomy" id="40419"/>
    <lineage>
        <taxon>Eukaryota</taxon>
        <taxon>Fungi</taxon>
        <taxon>Dikarya</taxon>
        <taxon>Basidiomycota</taxon>
        <taxon>Agaricomycotina</taxon>
        <taxon>Agaricomycetes</taxon>
        <taxon>Russulales</taxon>
        <taxon>Auriscalpiaceae</taxon>
        <taxon>Auriscalpium</taxon>
    </lineage>
</organism>
<evidence type="ECO:0000313" key="2">
    <source>
        <dbReference type="Proteomes" id="UP000814033"/>
    </source>
</evidence>
<protein>
    <submittedName>
        <fullName evidence="1">Uncharacterized protein</fullName>
    </submittedName>
</protein>
<dbReference type="EMBL" id="MU275904">
    <property type="protein sequence ID" value="KAI0047440.1"/>
    <property type="molecule type" value="Genomic_DNA"/>
</dbReference>